<evidence type="ECO:0000313" key="9">
    <source>
        <dbReference type="Proteomes" id="UP001151287"/>
    </source>
</evidence>
<evidence type="ECO:0000256" key="4">
    <source>
        <dbReference type="ARBA" id="ARBA00023002"/>
    </source>
</evidence>
<dbReference type="GO" id="GO:0000293">
    <property type="term" value="F:ferric-chelate reductase activity"/>
    <property type="evidence" value="ECO:0007669"/>
    <property type="project" value="TreeGrafter"/>
</dbReference>
<dbReference type="AlphaFoldDB" id="A0A9Q0C1Y3"/>
<dbReference type="InterPro" id="IPR013121">
    <property type="entry name" value="Fe_red_NAD-bd_6"/>
</dbReference>
<evidence type="ECO:0000256" key="1">
    <source>
        <dbReference type="ARBA" id="ARBA00004141"/>
    </source>
</evidence>
<feature type="transmembrane region" description="Helical" evidence="6">
    <location>
        <begin position="265"/>
        <end position="283"/>
    </location>
</feature>
<feature type="transmembrane region" description="Helical" evidence="6">
    <location>
        <begin position="537"/>
        <end position="562"/>
    </location>
</feature>
<keyword evidence="5 6" id="KW-0472">Membrane</keyword>
<evidence type="ECO:0000256" key="5">
    <source>
        <dbReference type="ARBA" id="ARBA00023136"/>
    </source>
</evidence>
<gene>
    <name evidence="8" type="ORF">LUZ63_017138</name>
</gene>
<feature type="transmembrane region" description="Helical" evidence="6">
    <location>
        <begin position="582"/>
        <end position="602"/>
    </location>
</feature>
<dbReference type="PROSITE" id="PS51384">
    <property type="entry name" value="FAD_FR"/>
    <property type="match status" value="1"/>
</dbReference>
<proteinExistence type="predicted"/>
<dbReference type="InterPro" id="IPR039261">
    <property type="entry name" value="FNR_nucleotide-bd"/>
</dbReference>
<keyword evidence="2 6" id="KW-0812">Transmembrane</keyword>
<dbReference type="SUPFAM" id="SSF52343">
    <property type="entry name" value="Ferredoxin reductase-like, C-terminal NADP-linked domain"/>
    <property type="match status" value="1"/>
</dbReference>
<dbReference type="CDD" id="cd06186">
    <property type="entry name" value="NOX_Duox_like_FAD_NADP"/>
    <property type="match status" value="1"/>
</dbReference>
<feature type="transmembrane region" description="Helical" evidence="6">
    <location>
        <begin position="57"/>
        <end position="77"/>
    </location>
</feature>
<keyword evidence="4" id="KW-0560">Oxidoreductase</keyword>
<dbReference type="EMBL" id="JAMQYH010000005">
    <property type="protein sequence ID" value="KAJ1685748.1"/>
    <property type="molecule type" value="Genomic_DNA"/>
</dbReference>
<dbReference type="InterPro" id="IPR017938">
    <property type="entry name" value="Riboflavin_synthase-like_b-brl"/>
</dbReference>
<feature type="transmembrane region" description="Helical" evidence="6">
    <location>
        <begin position="98"/>
        <end position="127"/>
    </location>
</feature>
<keyword evidence="9" id="KW-1185">Reference proteome</keyword>
<feature type="transmembrane region" description="Helical" evidence="6">
    <location>
        <begin position="7"/>
        <end position="28"/>
    </location>
</feature>
<comment type="subcellular location">
    <subcellularLocation>
        <location evidence="1">Membrane</location>
        <topology evidence="1">Multi-pass membrane protein</topology>
    </subcellularLocation>
</comment>
<dbReference type="Pfam" id="PF08022">
    <property type="entry name" value="FAD_binding_8"/>
    <property type="match status" value="1"/>
</dbReference>
<evidence type="ECO:0000313" key="8">
    <source>
        <dbReference type="EMBL" id="KAJ1685748.1"/>
    </source>
</evidence>
<protein>
    <recommendedName>
        <fullName evidence="7">FAD-binding FR-type domain-containing protein</fullName>
    </recommendedName>
</protein>
<dbReference type="Gene3D" id="3.40.50.80">
    <property type="entry name" value="Nucleotide-binding domain of ferredoxin-NADP reductase (FNR) module"/>
    <property type="match status" value="2"/>
</dbReference>
<dbReference type="Pfam" id="PF01794">
    <property type="entry name" value="Ferric_reduct"/>
    <property type="match status" value="1"/>
</dbReference>
<keyword evidence="3 6" id="KW-1133">Transmembrane helix</keyword>
<dbReference type="SFLD" id="SFLDS00052">
    <property type="entry name" value="Ferric_Reductase_Domain"/>
    <property type="match status" value="1"/>
</dbReference>
<accession>A0A9Q0C1Y3</accession>
<feature type="domain" description="FAD-binding FR-type" evidence="7">
    <location>
        <begin position="309"/>
        <end position="419"/>
    </location>
</feature>
<feature type="transmembrane region" description="Helical" evidence="6">
    <location>
        <begin position="155"/>
        <end position="175"/>
    </location>
</feature>
<evidence type="ECO:0000256" key="2">
    <source>
        <dbReference type="ARBA" id="ARBA00022692"/>
    </source>
</evidence>
<evidence type="ECO:0000256" key="6">
    <source>
        <dbReference type="SAM" id="Phobius"/>
    </source>
</evidence>
<dbReference type="PANTHER" id="PTHR11972:SF155">
    <property type="entry name" value="FERRIC REDUCTION OXIDASE 8, MITOCHONDRIAL"/>
    <property type="match status" value="1"/>
</dbReference>
<evidence type="ECO:0000259" key="7">
    <source>
        <dbReference type="PROSITE" id="PS51384"/>
    </source>
</evidence>
<dbReference type="Pfam" id="PF08030">
    <property type="entry name" value="NAD_binding_6"/>
    <property type="match status" value="1"/>
</dbReference>
<dbReference type="Proteomes" id="UP001151287">
    <property type="component" value="Unassembled WGS sequence"/>
</dbReference>
<dbReference type="InterPro" id="IPR050369">
    <property type="entry name" value="RBOH/FRE"/>
</dbReference>
<dbReference type="InterPro" id="IPR013130">
    <property type="entry name" value="Fe3_Rdtase_TM_dom"/>
</dbReference>
<reference evidence="8" key="1">
    <citation type="journal article" date="2022" name="Cell">
        <title>Repeat-based holocentromeres influence genome architecture and karyotype evolution.</title>
        <authorList>
            <person name="Hofstatter P.G."/>
            <person name="Thangavel G."/>
            <person name="Lux T."/>
            <person name="Neumann P."/>
            <person name="Vondrak T."/>
            <person name="Novak P."/>
            <person name="Zhang M."/>
            <person name="Costa L."/>
            <person name="Castellani M."/>
            <person name="Scott A."/>
            <person name="Toegelov H."/>
            <person name="Fuchs J."/>
            <person name="Mata-Sucre Y."/>
            <person name="Dias Y."/>
            <person name="Vanzela A.L.L."/>
            <person name="Huettel B."/>
            <person name="Almeida C.C.S."/>
            <person name="Simkova H."/>
            <person name="Souza G."/>
            <person name="Pedrosa-Harand A."/>
            <person name="Macas J."/>
            <person name="Mayer K.F.X."/>
            <person name="Houben A."/>
            <person name="Marques A."/>
        </authorList>
    </citation>
    <scope>NUCLEOTIDE SEQUENCE</scope>
    <source>
        <strain evidence="8">RhyBre1mFocal</strain>
    </source>
</reference>
<evidence type="ECO:0000256" key="3">
    <source>
        <dbReference type="ARBA" id="ARBA00022989"/>
    </source>
</evidence>
<dbReference type="SUPFAM" id="SSF63380">
    <property type="entry name" value="Riboflavin synthase domain-like"/>
    <property type="match status" value="1"/>
</dbReference>
<dbReference type="GO" id="GO:0005886">
    <property type="term" value="C:plasma membrane"/>
    <property type="evidence" value="ECO:0007669"/>
    <property type="project" value="TreeGrafter"/>
</dbReference>
<name>A0A9Q0C1Y3_9POAL</name>
<dbReference type="InterPro" id="IPR013112">
    <property type="entry name" value="FAD-bd_8"/>
</dbReference>
<dbReference type="PANTHER" id="PTHR11972">
    <property type="entry name" value="NADPH OXIDASE"/>
    <property type="match status" value="1"/>
</dbReference>
<dbReference type="InterPro" id="IPR017927">
    <property type="entry name" value="FAD-bd_FR_type"/>
</dbReference>
<dbReference type="OrthoDB" id="167398at2759"/>
<organism evidence="8 9">
    <name type="scientific">Rhynchospora breviuscula</name>
    <dbReference type="NCBI Taxonomy" id="2022672"/>
    <lineage>
        <taxon>Eukaryota</taxon>
        <taxon>Viridiplantae</taxon>
        <taxon>Streptophyta</taxon>
        <taxon>Embryophyta</taxon>
        <taxon>Tracheophyta</taxon>
        <taxon>Spermatophyta</taxon>
        <taxon>Magnoliopsida</taxon>
        <taxon>Liliopsida</taxon>
        <taxon>Poales</taxon>
        <taxon>Cyperaceae</taxon>
        <taxon>Cyperoideae</taxon>
        <taxon>Rhynchosporeae</taxon>
        <taxon>Rhynchospora</taxon>
    </lineage>
</organism>
<comment type="caution">
    <text evidence="8">The sequence shown here is derived from an EMBL/GenBank/DDBJ whole genome shotgun (WGS) entry which is preliminary data.</text>
</comment>
<dbReference type="SFLD" id="SFLDG01168">
    <property type="entry name" value="Ferric_reductase_subgroup_(FRE"/>
    <property type="match status" value="1"/>
</dbReference>
<feature type="transmembrane region" description="Helical" evidence="6">
    <location>
        <begin position="289"/>
        <end position="308"/>
    </location>
</feature>
<feature type="transmembrane region" description="Helical" evidence="6">
    <location>
        <begin position="238"/>
        <end position="258"/>
    </location>
</feature>
<feature type="transmembrane region" description="Helical" evidence="6">
    <location>
        <begin position="196"/>
        <end position="218"/>
    </location>
</feature>
<sequence length="711" mass="80521">MAPGSSLLLGLKLFMGFLAAAWVSFWILKPTKSWKRSWHLAEELANDTFLRDCGLNVVVFCLPVMGLAILAYIHMHFHQERKQRKLTRSWDAAFSRPIIVKSLIGVISLGELLAVSLFLCFVSWTYYSDVSSDFKKLVPYASLNLNRWQLKVMNLGIRAGTVSEVCLTVMLFPILRGMSFLRIFGIQFEAAVRYHTWIAHAFLWLCTLHGVIIMFIWGQKKVLLKEITTWQRVGRVNLAGAIGLIAGLTIWITSLPVIRRKYFQFFYITHHTYIVFIGFFLLHAGEKHFYLVFSGVFLFSLDKVLCFIQSRREVCIVSARVLPCKAVELILPKEPSMKYKPMSTIYLKVPSISKFEWHPFSITSSCYQDEKNVSLLIKCQGKWTKALYSKISSIKDEKLGQLKSLVVAFEGPYGPSASLYERYSNLVLIAGGSGITPFMSLLNEISSRSSSARSYPTKILLIYCIKRTQDLSMLTPMSALLHPPSPKLKNFNMKIFVTQDEESPGAAELLDEALQLEKVTFGTERSHISVGIIQEGLLWRATVAALSFTVFLLSLVLLSNIFVHQVHGKPNRKAYPSWINELFVLTSFIIAMSCSAVATVLFRYQSSRKKHKDIKYSESTKQKQGSSYETDQKCSLPIRPEMYFKQRPIFSDVLSDVSNGSTEDENIGVFVCGPDPMKESVASFCKGNFKIDNCKTGSSFSFVFHSVNFSL</sequence>